<name>A0A8S5SGM0_9CAUD</name>
<organism evidence="1">
    <name type="scientific">Siphoviridae sp. ctzyE57</name>
    <dbReference type="NCBI Taxonomy" id="2827982"/>
    <lineage>
        <taxon>Viruses</taxon>
        <taxon>Duplodnaviria</taxon>
        <taxon>Heunggongvirae</taxon>
        <taxon>Uroviricota</taxon>
        <taxon>Caudoviricetes</taxon>
    </lineage>
</organism>
<reference evidence="1" key="1">
    <citation type="journal article" date="2021" name="Proc. Natl. Acad. Sci. U.S.A.">
        <title>A Catalog of Tens of Thousands of Viruses from Human Metagenomes Reveals Hidden Associations with Chronic Diseases.</title>
        <authorList>
            <person name="Tisza M.J."/>
            <person name="Buck C.B."/>
        </authorList>
    </citation>
    <scope>NUCLEOTIDE SEQUENCE</scope>
    <source>
        <strain evidence="1">CtzyE57</strain>
    </source>
</reference>
<protein>
    <submittedName>
        <fullName evidence="1">Uncharacterized protein</fullName>
    </submittedName>
</protein>
<evidence type="ECO:0000313" key="1">
    <source>
        <dbReference type="EMBL" id="DAF50133.1"/>
    </source>
</evidence>
<proteinExistence type="predicted"/>
<accession>A0A8S5SGM0</accession>
<dbReference type="EMBL" id="BK032592">
    <property type="protein sequence ID" value="DAF50133.1"/>
    <property type="molecule type" value="Genomic_DNA"/>
</dbReference>
<sequence length="35" mass="4337">MALLWYVSLPMKSKFQKHSFFRTFFRRGYHDVQAI</sequence>